<dbReference type="PANTHER" id="PTHR13350">
    <property type="entry name" value="INTEGRATOR COMPLEX SUBUNIT 8"/>
    <property type="match status" value="1"/>
</dbReference>
<evidence type="ECO:0000256" key="1">
    <source>
        <dbReference type="ARBA" id="ARBA00004123"/>
    </source>
</evidence>
<proteinExistence type="evidence at transcript level"/>
<evidence type="ECO:0000256" key="2">
    <source>
        <dbReference type="ARBA" id="ARBA00004286"/>
    </source>
</evidence>
<evidence type="ECO:0000313" key="7">
    <source>
        <dbReference type="EMBL" id="JAC14263.1"/>
    </source>
</evidence>
<evidence type="ECO:0000256" key="3">
    <source>
        <dbReference type="ARBA" id="ARBA00007147"/>
    </source>
</evidence>
<dbReference type="EMBL" id="GBBI01004449">
    <property type="protein sequence ID" value="JAC14263.1"/>
    <property type="molecule type" value="mRNA"/>
</dbReference>
<dbReference type="AlphaFoldDB" id="A0A023EYN3"/>
<feature type="domain" description="INTS8 TPR repeats" evidence="6">
    <location>
        <begin position="478"/>
        <end position="947"/>
    </location>
</feature>
<evidence type="ECO:0000259" key="6">
    <source>
        <dbReference type="Pfam" id="PF25756"/>
    </source>
</evidence>
<dbReference type="InterPro" id="IPR038751">
    <property type="entry name" value="INTS8"/>
</dbReference>
<dbReference type="InterPro" id="IPR057980">
    <property type="entry name" value="TPR_INTS8"/>
</dbReference>
<keyword evidence="4" id="KW-0158">Chromosome</keyword>
<dbReference type="GO" id="GO:0005694">
    <property type="term" value="C:chromosome"/>
    <property type="evidence" value="ECO:0007669"/>
    <property type="project" value="UniProtKB-SubCell"/>
</dbReference>
<comment type="subcellular location">
    <subcellularLocation>
        <location evidence="2">Chromosome</location>
    </subcellularLocation>
    <subcellularLocation>
        <location evidence="1">Nucleus</location>
    </subcellularLocation>
</comment>
<evidence type="ECO:0000256" key="5">
    <source>
        <dbReference type="ARBA" id="ARBA00023242"/>
    </source>
</evidence>
<evidence type="ECO:0000256" key="4">
    <source>
        <dbReference type="ARBA" id="ARBA00022454"/>
    </source>
</evidence>
<name>A0A023EYN3_TRIIF</name>
<organism evidence="7">
    <name type="scientific">Triatoma infestans</name>
    <name type="common">Assassin bug</name>
    <dbReference type="NCBI Taxonomy" id="30076"/>
    <lineage>
        <taxon>Eukaryota</taxon>
        <taxon>Metazoa</taxon>
        <taxon>Ecdysozoa</taxon>
        <taxon>Arthropoda</taxon>
        <taxon>Hexapoda</taxon>
        <taxon>Insecta</taxon>
        <taxon>Pterygota</taxon>
        <taxon>Neoptera</taxon>
        <taxon>Paraneoptera</taxon>
        <taxon>Hemiptera</taxon>
        <taxon>Heteroptera</taxon>
        <taxon>Panheteroptera</taxon>
        <taxon>Cimicomorpha</taxon>
        <taxon>Reduviidae</taxon>
        <taxon>Triatominae</taxon>
        <taxon>Triatoma</taxon>
    </lineage>
</organism>
<sequence>MDVDLLRPGTVPISPDTSLWFEFLLDPNLLEKHLNNPNADPTPTELILKFLTTSQAEKSAETGTENKLNSLNQYCSKRCLLLKILALKVAAFVRWDFEIFDNKVSLSMQAALLKDLLKLVIPEYADVSNHYNIEFSSLNPEALFAVFLYHRWVINTFVNSMLACKSKPNNVISADAGCDEVTEALSERSLEVLRKMSNSDLSSGPLMPSPACFTPLSEHSSEIVKNKWDLGILLSVNQFQCQILMDISSYLLFRESYKEARAALRKCQECFHLWKAEPDCDISFCKVTREVLTGACRAVGILPPHYSPSLVQQFHDSITGMYINVDKILERDNLTKEIPLLYRESLELDIASEVASGKITAHRDVVTQIQASNMVRRALDGGSWHSTNVTPAALNKALTPLVNHATDLEKNRLKYIVGWALVNGDVKTNSELSELPVTKELLKEVEILSAMETDYNDPMPNVHEYHQIPMSIIGSPNLELAAIERTILTSYNPHEIKSAILKLVRQNPTINLAKLNKNWEIPIPIHNVIMNLPGGVLHNQAFALLTKFYELDEMKNFAQARIMLRTVMEDVTEECGNSQQSSKLNQLLMWELLLLDIHQFHAAWPDKHIDWSGLTQRCLQVLHKVEGCLPRVALREECSLALLNMGQWQALIAAPQVKHSVPLADLYVSIAAACEDINKYNKKINTDAWDKLLPLFISNQKRRDAIVTITNALTSIVEPNALAIVVSLLAKVHNVLKEQPQFDLCIQLLHLWPSAIKNSNQYSIKYVTELLYDVLVHALKHYPNNVPWLKLMGDLHFVNGHHTFALCSYLEAAIAGTDYFSRPLHKNIVEDHIYKRMIKSCTALQCHTQAGVLCQFLDDIDYATAFKSLAEGGCSDAMDAYYDCIWDVNILEYLINLHTKKGEHHRRQQVVRIIGLLELNSNNNDEIKREAENIRKGRFMRAMAAQYLS</sequence>
<keyword evidence="5" id="KW-0539">Nucleus</keyword>
<accession>A0A023EYN3</accession>
<dbReference type="GO" id="GO:0034472">
    <property type="term" value="P:snRNA 3'-end processing"/>
    <property type="evidence" value="ECO:0007669"/>
    <property type="project" value="InterPro"/>
</dbReference>
<dbReference type="GO" id="GO:0032039">
    <property type="term" value="C:integrator complex"/>
    <property type="evidence" value="ECO:0007669"/>
    <property type="project" value="TreeGrafter"/>
</dbReference>
<dbReference type="PANTHER" id="PTHR13350:SF1">
    <property type="entry name" value="INTEGRATOR COMPLEX SUBUNIT 8"/>
    <property type="match status" value="1"/>
</dbReference>
<comment type="similarity">
    <text evidence="3">Belongs to the Integrator subunit 8 family.</text>
</comment>
<dbReference type="Pfam" id="PF25756">
    <property type="entry name" value="TPR_INTS8"/>
    <property type="match status" value="1"/>
</dbReference>
<protein>
    <submittedName>
        <fullName evidence="7">Putative integrator complex subunit 8</fullName>
    </submittedName>
</protein>
<reference evidence="7" key="1">
    <citation type="journal article" date="2014" name="PLoS Negl. Trop. Dis.">
        <title>An updated insight into the Sialotranscriptome of Triatoma infestans: developmental stage and geographic variations.</title>
        <authorList>
            <person name="Schwarz A."/>
            <person name="Medrano-Mercado N."/>
            <person name="Schaub G.A."/>
            <person name="Struchiner C.J."/>
            <person name="Bargues M.D."/>
            <person name="Levy M.Z."/>
            <person name="Ribeiro J.M."/>
        </authorList>
    </citation>
    <scope>NUCLEOTIDE SEQUENCE</scope>
    <source>
        <strain evidence="7">Chile</strain>
        <tissue evidence="7">Salivary glands</tissue>
    </source>
</reference>